<evidence type="ECO:0000313" key="9">
    <source>
        <dbReference type="EMBL" id="MFI9105489.1"/>
    </source>
</evidence>
<keyword evidence="5 7" id="KW-1133">Transmembrane helix</keyword>
<evidence type="ECO:0000256" key="3">
    <source>
        <dbReference type="ARBA" id="ARBA00022475"/>
    </source>
</evidence>
<dbReference type="PROSITE" id="PS50928">
    <property type="entry name" value="ABC_TM1"/>
    <property type="match status" value="1"/>
</dbReference>
<evidence type="ECO:0000256" key="5">
    <source>
        <dbReference type="ARBA" id="ARBA00022989"/>
    </source>
</evidence>
<dbReference type="InterPro" id="IPR045621">
    <property type="entry name" value="BPD_transp_1_N"/>
</dbReference>
<dbReference type="Pfam" id="PF19300">
    <property type="entry name" value="BPD_transp_1_N"/>
    <property type="match status" value="1"/>
</dbReference>
<dbReference type="InterPro" id="IPR000515">
    <property type="entry name" value="MetI-like"/>
</dbReference>
<keyword evidence="10" id="KW-1185">Reference proteome</keyword>
<gene>
    <name evidence="9" type="ORF">ACIGXA_33765</name>
</gene>
<sequence>MARRIGIRILLGLLTVTAVVLLTFVLQYVVPGDPARSIAGPKASPEVLAEIRDRLRLDTPLWSQLGHYLSSVATGDLGTSYSNKRPVLSLILERLPATAVLAAAALLVELVLGGLWGLWEALRPRRSWLLVTVNVGLLSMPVFSLGFLLLLLFGYQVPIFPIDGGAGAPQIVLPALTLGILGAPYYANVVRDSTREALSSAYVRTAVAKGLSRRRIVVRHVLRNTASPVLTLLGMDVAVFLSGVVFVETIFGWPGIGQMQTEAFAALDRPLLTGTVIVAATLVVTANLLVDLIRTAIDPRAASETP</sequence>
<dbReference type="SUPFAM" id="SSF161098">
    <property type="entry name" value="MetI-like"/>
    <property type="match status" value="1"/>
</dbReference>
<feature type="transmembrane region" description="Helical" evidence="7">
    <location>
        <begin position="95"/>
        <end position="116"/>
    </location>
</feature>
<organism evidence="9 10">
    <name type="scientific">Streptomyces fildesensis</name>
    <dbReference type="NCBI Taxonomy" id="375757"/>
    <lineage>
        <taxon>Bacteria</taxon>
        <taxon>Bacillati</taxon>
        <taxon>Actinomycetota</taxon>
        <taxon>Actinomycetes</taxon>
        <taxon>Kitasatosporales</taxon>
        <taxon>Streptomycetaceae</taxon>
        <taxon>Streptomyces</taxon>
    </lineage>
</organism>
<proteinExistence type="inferred from homology"/>
<evidence type="ECO:0000256" key="1">
    <source>
        <dbReference type="ARBA" id="ARBA00004651"/>
    </source>
</evidence>
<feature type="transmembrane region" description="Helical" evidence="7">
    <location>
        <begin position="229"/>
        <end position="251"/>
    </location>
</feature>
<evidence type="ECO:0000256" key="2">
    <source>
        <dbReference type="ARBA" id="ARBA00022448"/>
    </source>
</evidence>
<keyword evidence="3" id="KW-1003">Cell membrane</keyword>
<evidence type="ECO:0000259" key="8">
    <source>
        <dbReference type="PROSITE" id="PS50928"/>
    </source>
</evidence>
<name>A0ABW8CGB4_9ACTN</name>
<keyword evidence="4 7" id="KW-0812">Transmembrane</keyword>
<dbReference type="CDD" id="cd06261">
    <property type="entry name" value="TM_PBP2"/>
    <property type="match status" value="1"/>
</dbReference>
<feature type="transmembrane region" description="Helical" evidence="7">
    <location>
        <begin position="271"/>
        <end position="290"/>
    </location>
</feature>
<dbReference type="InterPro" id="IPR035906">
    <property type="entry name" value="MetI-like_sf"/>
</dbReference>
<reference evidence="9 10" key="1">
    <citation type="submission" date="2024-10" db="EMBL/GenBank/DDBJ databases">
        <title>The Natural Products Discovery Center: Release of the First 8490 Sequenced Strains for Exploring Actinobacteria Biosynthetic Diversity.</title>
        <authorList>
            <person name="Kalkreuter E."/>
            <person name="Kautsar S.A."/>
            <person name="Yang D."/>
            <person name="Bader C.D."/>
            <person name="Teijaro C.N."/>
            <person name="Fluegel L."/>
            <person name="Davis C.M."/>
            <person name="Simpson J.R."/>
            <person name="Lauterbach L."/>
            <person name="Steele A.D."/>
            <person name="Gui C."/>
            <person name="Meng S."/>
            <person name="Li G."/>
            <person name="Viehrig K."/>
            <person name="Ye F."/>
            <person name="Su P."/>
            <person name="Kiefer A.F."/>
            <person name="Nichols A."/>
            <person name="Cepeda A.J."/>
            <person name="Yan W."/>
            <person name="Fan B."/>
            <person name="Jiang Y."/>
            <person name="Adhikari A."/>
            <person name="Zheng C.-J."/>
            <person name="Schuster L."/>
            <person name="Cowan T.M."/>
            <person name="Smanski M.J."/>
            <person name="Chevrette M.G."/>
            <person name="De Carvalho L.P.S."/>
            <person name="Shen B."/>
        </authorList>
    </citation>
    <scope>NUCLEOTIDE SEQUENCE [LARGE SCALE GENOMIC DNA]</scope>
    <source>
        <strain evidence="9 10">NPDC053399</strain>
    </source>
</reference>
<evidence type="ECO:0000256" key="4">
    <source>
        <dbReference type="ARBA" id="ARBA00022692"/>
    </source>
</evidence>
<comment type="similarity">
    <text evidence="7">Belongs to the binding-protein-dependent transport system permease family.</text>
</comment>
<dbReference type="Pfam" id="PF00528">
    <property type="entry name" value="BPD_transp_1"/>
    <property type="match status" value="1"/>
</dbReference>
<dbReference type="Proteomes" id="UP001614394">
    <property type="component" value="Unassembled WGS sequence"/>
</dbReference>
<comment type="caution">
    <text evidence="9">The sequence shown here is derived from an EMBL/GenBank/DDBJ whole genome shotgun (WGS) entry which is preliminary data.</text>
</comment>
<feature type="transmembrane region" description="Helical" evidence="7">
    <location>
        <begin position="7"/>
        <end position="30"/>
    </location>
</feature>
<keyword evidence="6 7" id="KW-0472">Membrane</keyword>
<comment type="subcellular location">
    <subcellularLocation>
        <location evidence="1 7">Cell membrane</location>
        <topology evidence="1 7">Multi-pass membrane protein</topology>
    </subcellularLocation>
</comment>
<dbReference type="EMBL" id="JBITYG010000012">
    <property type="protein sequence ID" value="MFI9105489.1"/>
    <property type="molecule type" value="Genomic_DNA"/>
</dbReference>
<keyword evidence="2 7" id="KW-0813">Transport</keyword>
<dbReference type="PANTHER" id="PTHR43163:SF9">
    <property type="entry name" value="ABC TRANSPORTER PERMEASE PROTEIN"/>
    <property type="match status" value="1"/>
</dbReference>
<dbReference type="RefSeq" id="WP_399656203.1">
    <property type="nucleotide sequence ID" value="NZ_JBITYG010000012.1"/>
</dbReference>
<feature type="transmembrane region" description="Helical" evidence="7">
    <location>
        <begin position="128"/>
        <end position="155"/>
    </location>
</feature>
<evidence type="ECO:0000256" key="7">
    <source>
        <dbReference type="RuleBase" id="RU363032"/>
    </source>
</evidence>
<accession>A0ABW8CGB4</accession>
<evidence type="ECO:0000256" key="6">
    <source>
        <dbReference type="ARBA" id="ARBA00023136"/>
    </source>
</evidence>
<evidence type="ECO:0000313" key="10">
    <source>
        <dbReference type="Proteomes" id="UP001614394"/>
    </source>
</evidence>
<feature type="transmembrane region" description="Helical" evidence="7">
    <location>
        <begin position="167"/>
        <end position="187"/>
    </location>
</feature>
<dbReference type="Gene3D" id="1.10.3720.10">
    <property type="entry name" value="MetI-like"/>
    <property type="match status" value="1"/>
</dbReference>
<feature type="domain" description="ABC transmembrane type-1" evidence="8">
    <location>
        <begin position="95"/>
        <end position="294"/>
    </location>
</feature>
<dbReference type="PANTHER" id="PTHR43163">
    <property type="entry name" value="DIPEPTIDE TRANSPORT SYSTEM PERMEASE PROTEIN DPPB-RELATED"/>
    <property type="match status" value="1"/>
</dbReference>
<protein>
    <submittedName>
        <fullName evidence="9">ABC transporter permease</fullName>
    </submittedName>
</protein>